<sequence length="138" mass="16354">MTVVLLYRTYNPTYKLLYVERGVRCVDIAAMNMQTFRRTATLPFRQILLIVLYSFYRFPGQRVHPVPRQYFLHPITLSAFFIVRRLFSRNSSYGRKPNQLKSSRVESRLQPRALLHRSEQAIEPQAVLRFPHLATEII</sequence>
<reference evidence="2 3" key="1">
    <citation type="submission" date="2023-03" db="EMBL/GenBank/DDBJ databases">
        <title>High recombination rates correlate with genetic variation in Cardiocondyla obscurior ants.</title>
        <authorList>
            <person name="Errbii M."/>
        </authorList>
    </citation>
    <scope>NUCLEOTIDE SEQUENCE [LARGE SCALE GENOMIC DNA]</scope>
    <source>
        <strain evidence="2">Alpha-2009</strain>
        <tissue evidence="2">Whole body</tissue>
    </source>
</reference>
<evidence type="ECO:0000313" key="2">
    <source>
        <dbReference type="EMBL" id="KAL0129915.1"/>
    </source>
</evidence>
<feature type="transmembrane region" description="Helical" evidence="1">
    <location>
        <begin position="70"/>
        <end position="87"/>
    </location>
</feature>
<dbReference type="AlphaFoldDB" id="A0AAW2GRK2"/>
<evidence type="ECO:0000256" key="1">
    <source>
        <dbReference type="SAM" id="Phobius"/>
    </source>
</evidence>
<gene>
    <name evidence="2" type="ORF">PUN28_001874</name>
</gene>
<proteinExistence type="predicted"/>
<keyword evidence="1" id="KW-0472">Membrane</keyword>
<dbReference type="EMBL" id="JADYXP020000002">
    <property type="protein sequence ID" value="KAL0129915.1"/>
    <property type="molecule type" value="Genomic_DNA"/>
</dbReference>
<evidence type="ECO:0000313" key="3">
    <source>
        <dbReference type="Proteomes" id="UP001430953"/>
    </source>
</evidence>
<keyword evidence="1" id="KW-0812">Transmembrane</keyword>
<keyword evidence="3" id="KW-1185">Reference proteome</keyword>
<accession>A0AAW2GRK2</accession>
<feature type="transmembrane region" description="Helical" evidence="1">
    <location>
        <begin position="40"/>
        <end position="58"/>
    </location>
</feature>
<protein>
    <submittedName>
        <fullName evidence="2">Uncharacterized protein</fullName>
    </submittedName>
</protein>
<organism evidence="2 3">
    <name type="scientific">Cardiocondyla obscurior</name>
    <dbReference type="NCBI Taxonomy" id="286306"/>
    <lineage>
        <taxon>Eukaryota</taxon>
        <taxon>Metazoa</taxon>
        <taxon>Ecdysozoa</taxon>
        <taxon>Arthropoda</taxon>
        <taxon>Hexapoda</taxon>
        <taxon>Insecta</taxon>
        <taxon>Pterygota</taxon>
        <taxon>Neoptera</taxon>
        <taxon>Endopterygota</taxon>
        <taxon>Hymenoptera</taxon>
        <taxon>Apocrita</taxon>
        <taxon>Aculeata</taxon>
        <taxon>Formicoidea</taxon>
        <taxon>Formicidae</taxon>
        <taxon>Myrmicinae</taxon>
        <taxon>Cardiocondyla</taxon>
    </lineage>
</organism>
<comment type="caution">
    <text evidence="2">The sequence shown here is derived from an EMBL/GenBank/DDBJ whole genome shotgun (WGS) entry which is preliminary data.</text>
</comment>
<name>A0AAW2GRK2_9HYME</name>
<keyword evidence="1" id="KW-1133">Transmembrane helix</keyword>
<dbReference type="Proteomes" id="UP001430953">
    <property type="component" value="Unassembled WGS sequence"/>
</dbReference>